<dbReference type="InterPro" id="IPR005170">
    <property type="entry name" value="Transptr-assoc_dom"/>
</dbReference>
<dbReference type="GO" id="GO:0005886">
    <property type="term" value="C:plasma membrane"/>
    <property type="evidence" value="ECO:0007669"/>
    <property type="project" value="UniProtKB-SubCell"/>
</dbReference>
<feature type="transmembrane region" description="Helical" evidence="11">
    <location>
        <begin position="110"/>
        <end position="127"/>
    </location>
</feature>
<feature type="transmembrane region" description="Helical" evidence="11">
    <location>
        <begin position="139"/>
        <end position="158"/>
    </location>
</feature>
<evidence type="ECO:0000256" key="5">
    <source>
        <dbReference type="ARBA" id="ARBA00022737"/>
    </source>
</evidence>
<protein>
    <recommendedName>
        <fullName evidence="16">Hemolysin</fullName>
    </recommendedName>
</protein>
<evidence type="ECO:0000256" key="9">
    <source>
        <dbReference type="PROSITE-ProRule" id="PRU00703"/>
    </source>
</evidence>
<dbReference type="NCBIfam" id="TIGR03520">
    <property type="entry name" value="GldE"/>
    <property type="match status" value="1"/>
</dbReference>
<dbReference type="SMART" id="SM01091">
    <property type="entry name" value="CorC_HlyC"/>
    <property type="match status" value="1"/>
</dbReference>
<name>A0A0Q4B5D8_9BACT</name>
<evidence type="ECO:0000256" key="1">
    <source>
        <dbReference type="ARBA" id="ARBA00004651"/>
    </source>
</evidence>
<dbReference type="AlphaFoldDB" id="A0A0Q4B5D8"/>
<feature type="domain" description="CNNM transmembrane" evidence="13">
    <location>
        <begin position="14"/>
        <end position="206"/>
    </location>
</feature>
<dbReference type="SUPFAM" id="SSF54631">
    <property type="entry name" value="CBS-domain pair"/>
    <property type="match status" value="1"/>
</dbReference>
<dbReference type="Proteomes" id="UP000054172">
    <property type="component" value="Unassembled WGS sequence"/>
</dbReference>
<feature type="transmembrane region" description="Helical" evidence="11">
    <location>
        <begin position="16"/>
        <end position="36"/>
    </location>
</feature>
<feature type="domain" description="CBS" evidence="12">
    <location>
        <begin position="284"/>
        <end position="341"/>
    </location>
</feature>
<dbReference type="FunFam" id="3.10.580.10:FF:000002">
    <property type="entry name" value="Magnesium/cobalt efflux protein CorC"/>
    <property type="match status" value="1"/>
</dbReference>
<dbReference type="PROSITE" id="PS51846">
    <property type="entry name" value="CNNM"/>
    <property type="match status" value="1"/>
</dbReference>
<reference evidence="14" key="1">
    <citation type="submission" date="2015-08" db="EMBL/GenBank/DDBJ databases">
        <title>Candidatus Bacteriodes Periocalifornicus.</title>
        <authorList>
            <person name="McLean J.S."/>
            <person name="Kelley S."/>
        </authorList>
    </citation>
    <scope>NUCLEOTIDE SEQUENCE [LARGE SCALE GENOMIC DNA]</scope>
    <source>
        <strain evidence="14">12B</strain>
    </source>
</reference>
<keyword evidence="8 10" id="KW-0472">Membrane</keyword>
<dbReference type="InterPro" id="IPR016169">
    <property type="entry name" value="FAD-bd_PCMH_sub2"/>
</dbReference>
<dbReference type="Gene3D" id="3.30.465.10">
    <property type="match status" value="1"/>
</dbReference>
<keyword evidence="3" id="KW-1003">Cell membrane</keyword>
<keyword evidence="15" id="KW-1185">Reference proteome</keyword>
<evidence type="ECO:0000256" key="2">
    <source>
        <dbReference type="ARBA" id="ARBA00006337"/>
    </source>
</evidence>
<dbReference type="STRING" id="1702214.AL399_07515"/>
<evidence type="ECO:0000256" key="3">
    <source>
        <dbReference type="ARBA" id="ARBA00022475"/>
    </source>
</evidence>
<dbReference type="EMBL" id="LIIK01000040">
    <property type="protein sequence ID" value="KQM08408.1"/>
    <property type="molecule type" value="Genomic_DNA"/>
</dbReference>
<proteinExistence type="inferred from homology"/>
<dbReference type="InterPro" id="IPR046342">
    <property type="entry name" value="CBS_dom_sf"/>
</dbReference>
<dbReference type="SUPFAM" id="SSF56176">
    <property type="entry name" value="FAD-binding/transporter-associated domain-like"/>
    <property type="match status" value="1"/>
</dbReference>
<dbReference type="Pfam" id="PF00571">
    <property type="entry name" value="CBS"/>
    <property type="match status" value="1"/>
</dbReference>
<comment type="subcellular location">
    <subcellularLocation>
        <location evidence="1">Cell membrane</location>
        <topology evidence="1">Multi-pass membrane protein</topology>
    </subcellularLocation>
</comment>
<dbReference type="PATRIC" id="fig|1702214.3.peg.1228"/>
<evidence type="ECO:0000256" key="4">
    <source>
        <dbReference type="ARBA" id="ARBA00022692"/>
    </source>
</evidence>
<comment type="similarity">
    <text evidence="2">Belongs to the UPF0053 family.</text>
</comment>
<evidence type="ECO:0000256" key="11">
    <source>
        <dbReference type="SAM" id="Phobius"/>
    </source>
</evidence>
<gene>
    <name evidence="14" type="ORF">AL399_07515</name>
</gene>
<evidence type="ECO:0000256" key="8">
    <source>
        <dbReference type="ARBA" id="ARBA00023136"/>
    </source>
</evidence>
<dbReference type="Gene3D" id="3.10.580.10">
    <property type="entry name" value="CBS-domain"/>
    <property type="match status" value="1"/>
</dbReference>
<evidence type="ECO:0000259" key="12">
    <source>
        <dbReference type="PROSITE" id="PS51371"/>
    </source>
</evidence>
<keyword evidence="6 10" id="KW-1133">Transmembrane helix</keyword>
<dbReference type="PROSITE" id="PS51371">
    <property type="entry name" value="CBS"/>
    <property type="match status" value="2"/>
</dbReference>
<evidence type="ECO:0008006" key="16">
    <source>
        <dbReference type="Google" id="ProtNLM"/>
    </source>
</evidence>
<dbReference type="GO" id="GO:0050660">
    <property type="term" value="F:flavin adenine dinucleotide binding"/>
    <property type="evidence" value="ECO:0007669"/>
    <property type="project" value="InterPro"/>
</dbReference>
<evidence type="ECO:0000313" key="15">
    <source>
        <dbReference type="Proteomes" id="UP000054172"/>
    </source>
</evidence>
<dbReference type="InterPro" id="IPR019862">
    <property type="entry name" value="Motility-assoc_prot_GldE"/>
</dbReference>
<keyword evidence="5" id="KW-0677">Repeat</keyword>
<dbReference type="CDD" id="cd04590">
    <property type="entry name" value="CBS_pair_CorC_HlyC_assoc"/>
    <property type="match status" value="1"/>
</dbReference>
<evidence type="ECO:0000259" key="13">
    <source>
        <dbReference type="PROSITE" id="PS51846"/>
    </source>
</evidence>
<dbReference type="Pfam" id="PF03471">
    <property type="entry name" value="CorC_HlyC"/>
    <property type="match status" value="1"/>
</dbReference>
<keyword evidence="7 9" id="KW-0129">CBS domain</keyword>
<feature type="domain" description="CBS" evidence="12">
    <location>
        <begin position="220"/>
        <end position="279"/>
    </location>
</feature>
<dbReference type="InterPro" id="IPR000644">
    <property type="entry name" value="CBS_dom"/>
</dbReference>
<evidence type="ECO:0000256" key="6">
    <source>
        <dbReference type="ARBA" id="ARBA00022989"/>
    </source>
</evidence>
<sequence length="433" mass="48724">MDSSGLLTVQFLRPGGWVWVELAVLVVLLLLSAFMSGSEAAFFSLRPRDLDWLRDRQERTPACRRVLQMLDRQERLLATILIGNNFVNVGIVILSEFITNGLVDFSDSPVAGFVVKVVAITFMLLLFGEIMPKLLGAGFPLRYSVGAALPLYGLFVILKPFSGLLEWAAVRLNSRFQPEYTLSIDDLGQALEITNGHEPEERSILERIVHYGHVEAVEIMKPRLDVVAVEGSVDYNTLKRTALESGYSRLPVFEETLDSILGVLYMKDLLPHIDEPADYPWQRLLRPAYYVPENKKIKDLFAEFQKEHIHLAVVVDEYGGTCGIVTLEDILEEVFGEIGDESDGKEELFVRQDDGAYLFQAKVQLNDFGRILGLEEGYLDDVQGEAETLGGLILERLGRFPLKGETLVVKHLKLSVEEVTNRRIEQVRVEKVG</sequence>
<evidence type="ECO:0000256" key="10">
    <source>
        <dbReference type="PROSITE-ProRule" id="PRU01193"/>
    </source>
</evidence>
<dbReference type="PANTHER" id="PTHR22777">
    <property type="entry name" value="HEMOLYSIN-RELATED"/>
    <property type="match status" value="1"/>
</dbReference>
<feature type="transmembrane region" description="Helical" evidence="11">
    <location>
        <begin position="76"/>
        <end position="98"/>
    </location>
</feature>
<dbReference type="InterPro" id="IPR036318">
    <property type="entry name" value="FAD-bd_PCMH-like_sf"/>
</dbReference>
<dbReference type="Pfam" id="PF01595">
    <property type="entry name" value="CNNM"/>
    <property type="match status" value="1"/>
</dbReference>
<dbReference type="InterPro" id="IPR044751">
    <property type="entry name" value="Ion_transp-like_CBS"/>
</dbReference>
<keyword evidence="4 10" id="KW-0812">Transmembrane</keyword>
<accession>A0A0Q4B5D8</accession>
<evidence type="ECO:0000256" key="7">
    <source>
        <dbReference type="ARBA" id="ARBA00023122"/>
    </source>
</evidence>
<organism evidence="14 15">
    <name type="scientific">Candidatus [Bacteroides] periocalifornicus</name>
    <dbReference type="NCBI Taxonomy" id="1702214"/>
    <lineage>
        <taxon>Bacteria</taxon>
        <taxon>Pseudomonadati</taxon>
        <taxon>Bacteroidota</taxon>
    </lineage>
</organism>
<dbReference type="PANTHER" id="PTHR22777:SF32">
    <property type="entry name" value="UPF0053 INNER MEMBRANE PROTEIN YFJD"/>
    <property type="match status" value="1"/>
</dbReference>
<dbReference type="InterPro" id="IPR002550">
    <property type="entry name" value="CNNM"/>
</dbReference>
<comment type="caution">
    <text evidence="14">The sequence shown here is derived from an EMBL/GenBank/DDBJ whole genome shotgun (WGS) entry which is preliminary data.</text>
</comment>
<evidence type="ECO:0000313" key="14">
    <source>
        <dbReference type="EMBL" id="KQM08408.1"/>
    </source>
</evidence>